<dbReference type="PIRSF" id="PIRSF000709">
    <property type="entry name" value="6PFK_2-Ptase"/>
    <property type="match status" value="1"/>
</dbReference>
<dbReference type="PROSITE" id="PS00175">
    <property type="entry name" value="PG_MUTASE"/>
    <property type="match status" value="1"/>
</dbReference>
<reference evidence="5 6" key="1">
    <citation type="submission" date="2017-09" db="EMBL/GenBank/DDBJ databases">
        <title>Sequencing the genomes of two abundant thermophiles in Great Basin hot springs: Thermocrinis jamiesonii and novel Chloroflexi Thermoflexus hugenholtzii.</title>
        <authorList>
            <person name="Hedlund B."/>
        </authorList>
    </citation>
    <scope>NUCLEOTIDE SEQUENCE [LARGE SCALE GENOMIC DNA]</scope>
    <source>
        <strain evidence="5 6">G233</strain>
    </source>
</reference>
<dbReference type="InterPro" id="IPR029033">
    <property type="entry name" value="His_PPase_superfam"/>
</dbReference>
<dbReference type="CDD" id="cd07067">
    <property type="entry name" value="HP_PGM_like"/>
    <property type="match status" value="1"/>
</dbReference>
<dbReference type="SMART" id="SM00855">
    <property type="entry name" value="PGAM"/>
    <property type="match status" value="1"/>
</dbReference>
<evidence type="ECO:0000256" key="2">
    <source>
        <dbReference type="ARBA" id="ARBA00023235"/>
    </source>
</evidence>
<organism evidence="5 6">
    <name type="scientific">Tepidiforma thermophila (strain KCTC 52669 / CGMCC 1.13589 / G233)</name>
    <dbReference type="NCBI Taxonomy" id="2761530"/>
    <lineage>
        <taxon>Bacteria</taxon>
        <taxon>Bacillati</taxon>
        <taxon>Chloroflexota</taxon>
        <taxon>Tepidiformia</taxon>
        <taxon>Tepidiformales</taxon>
        <taxon>Tepidiformaceae</taxon>
        <taxon>Tepidiforma</taxon>
    </lineage>
</organism>
<accession>A0A2A9HFV4</accession>
<feature type="active site" description="Tele-phosphohistidine intermediate" evidence="3">
    <location>
        <position position="9"/>
    </location>
</feature>
<dbReference type="InterPro" id="IPR001345">
    <property type="entry name" value="PG/BPGM_mutase_AS"/>
</dbReference>
<dbReference type="EMBL" id="PDJQ01000001">
    <property type="protein sequence ID" value="PFG74917.1"/>
    <property type="molecule type" value="Genomic_DNA"/>
</dbReference>
<protein>
    <submittedName>
        <fullName evidence="5">Phosphoglycerate mutase</fullName>
    </submittedName>
</protein>
<evidence type="ECO:0000256" key="3">
    <source>
        <dbReference type="PIRSR" id="PIRSR613078-1"/>
    </source>
</evidence>
<evidence type="ECO:0000313" key="6">
    <source>
        <dbReference type="Proteomes" id="UP000223071"/>
    </source>
</evidence>
<sequence length="214" mass="23201">MSLVYLVRHGETDHNAQERGLGRADVPLSERGLEQAKLIAARFARVPLDAVLSSPLQRALVIARAIAEQHALAVDIRPELTELDVGETEGLAYAEIRARFPDFYAAWTGDDPVHVPMPGGESIAALAERLAPLARDLLDGPDRVIVVVSHNFTLRVLVCLLLSIHIASFRNFRLDLGSITTISIQHGRAAIQALNDVCHLDALNLSPAARSVSS</sequence>
<dbReference type="AlphaFoldDB" id="A0A2A9HFV4"/>
<dbReference type="SUPFAM" id="SSF53254">
    <property type="entry name" value="Phosphoglycerate mutase-like"/>
    <property type="match status" value="1"/>
</dbReference>
<keyword evidence="1" id="KW-0324">Glycolysis</keyword>
<dbReference type="InterPro" id="IPR013078">
    <property type="entry name" value="His_Pase_superF_clade-1"/>
</dbReference>
<dbReference type="Gene3D" id="3.40.50.1240">
    <property type="entry name" value="Phosphoglycerate mutase-like"/>
    <property type="match status" value="1"/>
</dbReference>
<feature type="binding site" evidence="4">
    <location>
        <position position="58"/>
    </location>
    <ligand>
        <name>substrate</name>
    </ligand>
</feature>
<comment type="caution">
    <text evidence="5">The sequence shown here is derived from an EMBL/GenBank/DDBJ whole genome shotgun (WGS) entry which is preliminary data.</text>
</comment>
<evidence type="ECO:0000313" key="5">
    <source>
        <dbReference type="EMBL" id="PFG74917.1"/>
    </source>
</evidence>
<dbReference type="RefSeq" id="WP_098504269.1">
    <property type="nucleotide sequence ID" value="NZ_PDJQ01000001.1"/>
</dbReference>
<dbReference type="Pfam" id="PF00300">
    <property type="entry name" value="His_Phos_1"/>
    <property type="match status" value="1"/>
</dbReference>
<dbReference type="InterPro" id="IPR050275">
    <property type="entry name" value="PGM_Phosphatase"/>
</dbReference>
<feature type="binding site" evidence="4">
    <location>
        <begin position="8"/>
        <end position="15"/>
    </location>
    <ligand>
        <name>substrate</name>
    </ligand>
</feature>
<dbReference type="GO" id="GO:0005737">
    <property type="term" value="C:cytoplasm"/>
    <property type="evidence" value="ECO:0007669"/>
    <property type="project" value="TreeGrafter"/>
</dbReference>
<gene>
    <name evidence="5" type="ORF">A9A59_2167</name>
</gene>
<evidence type="ECO:0000256" key="1">
    <source>
        <dbReference type="ARBA" id="ARBA00023152"/>
    </source>
</evidence>
<name>A0A2A9HFV4_TEPT2</name>
<keyword evidence="6" id="KW-1185">Reference proteome</keyword>
<dbReference type="PANTHER" id="PTHR48100:SF1">
    <property type="entry name" value="HISTIDINE PHOSPHATASE FAMILY PROTEIN-RELATED"/>
    <property type="match status" value="1"/>
</dbReference>
<dbReference type="PANTHER" id="PTHR48100">
    <property type="entry name" value="BROAD-SPECIFICITY PHOSPHATASE YOR283W-RELATED"/>
    <property type="match status" value="1"/>
</dbReference>
<dbReference type="Proteomes" id="UP000223071">
    <property type="component" value="Unassembled WGS sequence"/>
</dbReference>
<proteinExistence type="predicted"/>
<keyword evidence="2" id="KW-0413">Isomerase</keyword>
<evidence type="ECO:0000256" key="4">
    <source>
        <dbReference type="PIRSR" id="PIRSR613078-2"/>
    </source>
</evidence>
<feature type="active site" description="Proton donor/acceptor" evidence="3">
    <location>
        <position position="82"/>
    </location>
</feature>
<dbReference type="GO" id="GO:0016791">
    <property type="term" value="F:phosphatase activity"/>
    <property type="evidence" value="ECO:0007669"/>
    <property type="project" value="TreeGrafter"/>
</dbReference>